<feature type="compositionally biased region" description="Basic and acidic residues" evidence="1">
    <location>
        <begin position="23"/>
        <end position="41"/>
    </location>
</feature>
<reference evidence="4" key="1">
    <citation type="submission" date="2022-11" db="UniProtKB">
        <authorList>
            <consortium name="WormBaseParasite"/>
        </authorList>
    </citation>
    <scope>IDENTIFICATION</scope>
</reference>
<accession>A0A915MKV2</accession>
<evidence type="ECO:0000313" key="4">
    <source>
        <dbReference type="WBParaSite" id="scaffold4014_cov157.g7482"/>
    </source>
</evidence>
<proteinExistence type="predicted"/>
<keyword evidence="2" id="KW-0732">Signal</keyword>
<organism evidence="3 4">
    <name type="scientific">Meloidogyne javanica</name>
    <name type="common">Root-knot nematode worm</name>
    <dbReference type="NCBI Taxonomy" id="6303"/>
    <lineage>
        <taxon>Eukaryota</taxon>
        <taxon>Metazoa</taxon>
        <taxon>Ecdysozoa</taxon>
        <taxon>Nematoda</taxon>
        <taxon>Chromadorea</taxon>
        <taxon>Rhabditida</taxon>
        <taxon>Tylenchina</taxon>
        <taxon>Tylenchomorpha</taxon>
        <taxon>Tylenchoidea</taxon>
        <taxon>Meloidogynidae</taxon>
        <taxon>Meloidogyninae</taxon>
        <taxon>Meloidogyne</taxon>
        <taxon>Meloidogyne incognita group</taxon>
    </lineage>
</organism>
<feature type="signal peptide" evidence="2">
    <location>
        <begin position="1"/>
        <end position="17"/>
    </location>
</feature>
<dbReference type="Proteomes" id="UP000887561">
    <property type="component" value="Unplaced"/>
</dbReference>
<keyword evidence="3" id="KW-1185">Reference proteome</keyword>
<protein>
    <submittedName>
        <fullName evidence="4">Uncharacterized protein</fullName>
    </submittedName>
</protein>
<feature type="chain" id="PRO_5037985452" evidence="2">
    <location>
        <begin position="18"/>
        <end position="351"/>
    </location>
</feature>
<feature type="region of interest" description="Disordered" evidence="1">
    <location>
        <begin position="20"/>
        <end position="71"/>
    </location>
</feature>
<evidence type="ECO:0000256" key="1">
    <source>
        <dbReference type="SAM" id="MobiDB-lite"/>
    </source>
</evidence>
<dbReference type="WBParaSite" id="scaffold4014_cov157.g7482">
    <property type="protein sequence ID" value="scaffold4014_cov157.g7482"/>
    <property type="gene ID" value="scaffold4014_cov157.g7482"/>
</dbReference>
<name>A0A915MKV2_MELJA</name>
<dbReference type="AlphaFoldDB" id="A0A915MKV2"/>
<sequence>MFFFLVFSLICIEYAVGGGGEGGSEKGKRYGAEGAKIDKGTGKHPKDKGPESSGSEKLLRIKGAGSSGNRIQRENKGKIQETQLLLELTEKKKNKYQVKIHIERSQKDAIKEYEMDPEPYGDVAYKKRSGKFKVAEGQLMTKDWLNKGDTSKWMVEGKSYQNEIFEHPFDDHIMDQKGAFDDNIMVVLHEPDGEERFRIHYTKNRLNLFDSVNKINYFVEEQNGELVITPEDVEKNRDTEHGTTSIDDKFYSRGKEIEVFTHQLTLNQLLNIAYYKVIAGLTSDDKPKPFKSLRFVYGFVTAIAKTKFKKGLLKHKNWPENIRVMDEKIAGNKGKTAFKKSSQKLEELAEL</sequence>
<evidence type="ECO:0000313" key="3">
    <source>
        <dbReference type="Proteomes" id="UP000887561"/>
    </source>
</evidence>
<evidence type="ECO:0000256" key="2">
    <source>
        <dbReference type="SAM" id="SignalP"/>
    </source>
</evidence>